<sequence length="83" mass="9943">MWLIYSSNFKVAVQKSLEETQTLFDRLISYFAEKNSISLEKAMEIYYTRRLSNLIYDGANDIQYLDYKVLAEFLQQENTERLK</sequence>
<evidence type="ECO:0000313" key="2">
    <source>
        <dbReference type="Proteomes" id="UP000214760"/>
    </source>
</evidence>
<evidence type="ECO:0000313" key="1">
    <source>
        <dbReference type="EMBL" id="SFR82678.1"/>
    </source>
</evidence>
<name>A0A1I6JUW0_9FIRM</name>
<dbReference type="AlphaFoldDB" id="A0A1I6JUW0"/>
<dbReference type="Proteomes" id="UP000214760">
    <property type="component" value="Unassembled WGS sequence"/>
</dbReference>
<reference evidence="1 2" key="1">
    <citation type="submission" date="2016-10" db="EMBL/GenBank/DDBJ databases">
        <authorList>
            <person name="de Groot N.N."/>
        </authorList>
    </citation>
    <scope>NUCLEOTIDE SEQUENCE [LARGE SCALE GENOMIC DNA]</scope>
    <source>
        <strain evidence="1 2">F</strain>
    </source>
</reference>
<dbReference type="EMBL" id="FOZC01000011">
    <property type="protein sequence ID" value="SFR82678.1"/>
    <property type="molecule type" value="Genomic_DNA"/>
</dbReference>
<proteinExistence type="predicted"/>
<protein>
    <submittedName>
        <fullName evidence="1">Uncharacterized protein</fullName>
    </submittedName>
</protein>
<organism evidence="1 2">
    <name type="scientific">[Clostridium] aminophilum</name>
    <dbReference type="NCBI Taxonomy" id="1526"/>
    <lineage>
        <taxon>Bacteria</taxon>
        <taxon>Bacillati</taxon>
        <taxon>Bacillota</taxon>
        <taxon>Clostridia</taxon>
        <taxon>Lachnospirales</taxon>
        <taxon>Lachnospiraceae</taxon>
    </lineage>
</organism>
<accession>A0A1I6JUW0</accession>
<gene>
    <name evidence="1" type="ORF">SAMN02910262_01974</name>
</gene>